<keyword evidence="5" id="KW-1185">Reference proteome</keyword>
<feature type="domain" description="GST C-terminal" evidence="3">
    <location>
        <begin position="89"/>
        <end position="218"/>
    </location>
</feature>
<dbReference type="EMBL" id="JBHSCW010000005">
    <property type="protein sequence ID" value="MFC4352025.1"/>
    <property type="molecule type" value="Genomic_DNA"/>
</dbReference>
<dbReference type="PROSITE" id="PS50405">
    <property type="entry name" value="GST_CTER"/>
    <property type="match status" value="1"/>
</dbReference>
<evidence type="ECO:0000259" key="2">
    <source>
        <dbReference type="PROSITE" id="PS50404"/>
    </source>
</evidence>
<dbReference type="Pfam" id="PF00043">
    <property type="entry name" value="GST_C"/>
    <property type="match status" value="1"/>
</dbReference>
<dbReference type="SFLD" id="SFLDS00019">
    <property type="entry name" value="Glutathione_Transferase_(cytos"/>
    <property type="match status" value="1"/>
</dbReference>
<dbReference type="RefSeq" id="WP_382422375.1">
    <property type="nucleotide sequence ID" value="NZ_JBHSCW010000005.1"/>
</dbReference>
<evidence type="ECO:0000313" key="5">
    <source>
        <dbReference type="Proteomes" id="UP001595799"/>
    </source>
</evidence>
<dbReference type="SUPFAM" id="SSF52833">
    <property type="entry name" value="Thioredoxin-like"/>
    <property type="match status" value="1"/>
</dbReference>
<reference evidence="5" key="1">
    <citation type="journal article" date="2019" name="Int. J. Syst. Evol. Microbiol.">
        <title>The Global Catalogue of Microorganisms (GCM) 10K type strain sequencing project: providing services to taxonomists for standard genome sequencing and annotation.</title>
        <authorList>
            <consortium name="The Broad Institute Genomics Platform"/>
            <consortium name="The Broad Institute Genome Sequencing Center for Infectious Disease"/>
            <person name="Wu L."/>
            <person name="Ma J."/>
        </authorList>
    </citation>
    <scope>NUCLEOTIDE SEQUENCE [LARGE SCALE GENOMIC DNA]</scope>
    <source>
        <strain evidence="5">CECT 8472</strain>
    </source>
</reference>
<dbReference type="InterPro" id="IPR040079">
    <property type="entry name" value="Glutathione_S-Trfase"/>
</dbReference>
<dbReference type="PANTHER" id="PTHR44051">
    <property type="entry name" value="GLUTATHIONE S-TRANSFERASE-RELATED"/>
    <property type="match status" value="1"/>
</dbReference>
<dbReference type="Gene3D" id="3.40.30.10">
    <property type="entry name" value="Glutaredoxin"/>
    <property type="match status" value="1"/>
</dbReference>
<dbReference type="PANTHER" id="PTHR44051:SF8">
    <property type="entry name" value="GLUTATHIONE S-TRANSFERASE GSTA"/>
    <property type="match status" value="1"/>
</dbReference>
<proteinExistence type="inferred from homology"/>
<gene>
    <name evidence="4" type="ORF">ACFOW6_10770</name>
</gene>
<evidence type="ECO:0000313" key="4">
    <source>
        <dbReference type="EMBL" id="MFC4352025.1"/>
    </source>
</evidence>
<comment type="similarity">
    <text evidence="1">Belongs to the GST superfamily.</text>
</comment>
<dbReference type="CDD" id="cd03046">
    <property type="entry name" value="GST_N_GTT1_like"/>
    <property type="match status" value="1"/>
</dbReference>
<accession>A0ABV8ULB5</accession>
<dbReference type="SFLD" id="SFLDG00358">
    <property type="entry name" value="Main_(cytGST)"/>
    <property type="match status" value="1"/>
</dbReference>
<dbReference type="CDD" id="cd03207">
    <property type="entry name" value="GST_C_8"/>
    <property type="match status" value="1"/>
</dbReference>
<dbReference type="Gene3D" id="1.20.1050.10">
    <property type="match status" value="1"/>
</dbReference>
<dbReference type="InterPro" id="IPR004045">
    <property type="entry name" value="Glutathione_S-Trfase_N"/>
</dbReference>
<dbReference type="SUPFAM" id="SSF47616">
    <property type="entry name" value="GST C-terminal domain-like"/>
    <property type="match status" value="1"/>
</dbReference>
<protein>
    <submittedName>
        <fullName evidence="4">Glutathione S-transferase family protein</fullName>
    </submittedName>
</protein>
<dbReference type="InterPro" id="IPR036249">
    <property type="entry name" value="Thioredoxin-like_sf"/>
</dbReference>
<dbReference type="Proteomes" id="UP001595799">
    <property type="component" value="Unassembled WGS sequence"/>
</dbReference>
<sequence>MITLTTYRWVPPFAQGLVRDMRVRWALEEAGLPYRTRLIDLEQRDSPEHLARQPFGQVPAYEDETVSLFESGAIVLHIGARSEVLLPMDPAARARSVTWLLAALNTMEPAIQTLAELDLFHAEEDWARQRRPAAEKAARRRLDQLAAWLGDQEYLENRFTLGDLMMACVLQILRGTDLVEEQPRLVAYLARCEHRPAYRRALKDHMAVFAESEAAASAS</sequence>
<evidence type="ECO:0000259" key="3">
    <source>
        <dbReference type="PROSITE" id="PS50405"/>
    </source>
</evidence>
<dbReference type="InterPro" id="IPR010987">
    <property type="entry name" value="Glutathione-S-Trfase_C-like"/>
</dbReference>
<organism evidence="4 5">
    <name type="scientific">Fodinicurvata halophila</name>
    <dbReference type="NCBI Taxonomy" id="1419723"/>
    <lineage>
        <taxon>Bacteria</taxon>
        <taxon>Pseudomonadati</taxon>
        <taxon>Pseudomonadota</taxon>
        <taxon>Alphaproteobacteria</taxon>
        <taxon>Rhodospirillales</taxon>
        <taxon>Rhodovibrionaceae</taxon>
        <taxon>Fodinicurvata</taxon>
    </lineage>
</organism>
<evidence type="ECO:0000256" key="1">
    <source>
        <dbReference type="RuleBase" id="RU003494"/>
    </source>
</evidence>
<dbReference type="InterPro" id="IPR036282">
    <property type="entry name" value="Glutathione-S-Trfase_C_sf"/>
</dbReference>
<comment type="caution">
    <text evidence="4">The sequence shown here is derived from an EMBL/GenBank/DDBJ whole genome shotgun (WGS) entry which is preliminary data.</text>
</comment>
<dbReference type="Pfam" id="PF02798">
    <property type="entry name" value="GST_N"/>
    <property type="match status" value="1"/>
</dbReference>
<feature type="domain" description="GST N-terminal" evidence="2">
    <location>
        <begin position="21"/>
        <end position="86"/>
    </location>
</feature>
<name>A0ABV8ULB5_9PROT</name>
<dbReference type="PROSITE" id="PS50404">
    <property type="entry name" value="GST_NTER"/>
    <property type="match status" value="1"/>
</dbReference>
<dbReference type="InterPro" id="IPR004046">
    <property type="entry name" value="GST_C"/>
</dbReference>